<dbReference type="Proteomes" id="UP000007015">
    <property type="component" value="Chromosome 3"/>
</dbReference>
<dbReference type="Gramene" id="BGIOSGA012933-TA">
    <property type="protein sequence ID" value="BGIOSGA012933-PA"/>
    <property type="gene ID" value="BGIOSGA012933"/>
</dbReference>
<sequence length="74" mass="7288">MATTAAAAAAASEAAAAAHCKGLAALLGLSPPTAGNGVSAQGHEARAALRQPANRPAGKEKWKLAAPMEELETI</sequence>
<protein>
    <submittedName>
        <fullName evidence="2">Uncharacterized protein</fullName>
    </submittedName>
</protein>
<dbReference type="HOGENOM" id="CLU_2692152_0_0_1"/>
<dbReference type="AlphaFoldDB" id="B8AKF2"/>
<gene>
    <name evidence="2" type="ORF">OsI_12158</name>
</gene>
<proteinExistence type="predicted"/>
<evidence type="ECO:0000313" key="2">
    <source>
        <dbReference type="EMBL" id="EEC75537.1"/>
    </source>
</evidence>
<evidence type="ECO:0000256" key="1">
    <source>
        <dbReference type="SAM" id="MobiDB-lite"/>
    </source>
</evidence>
<evidence type="ECO:0000313" key="3">
    <source>
        <dbReference type="Proteomes" id="UP000007015"/>
    </source>
</evidence>
<reference evidence="2 3" key="1">
    <citation type="journal article" date="2005" name="PLoS Biol.">
        <title>The genomes of Oryza sativa: a history of duplications.</title>
        <authorList>
            <person name="Yu J."/>
            <person name="Wang J."/>
            <person name="Lin W."/>
            <person name="Li S."/>
            <person name="Li H."/>
            <person name="Zhou J."/>
            <person name="Ni P."/>
            <person name="Dong W."/>
            <person name="Hu S."/>
            <person name="Zeng C."/>
            <person name="Zhang J."/>
            <person name="Zhang Y."/>
            <person name="Li R."/>
            <person name="Xu Z."/>
            <person name="Li S."/>
            <person name="Li X."/>
            <person name="Zheng H."/>
            <person name="Cong L."/>
            <person name="Lin L."/>
            <person name="Yin J."/>
            <person name="Geng J."/>
            <person name="Li G."/>
            <person name="Shi J."/>
            <person name="Liu J."/>
            <person name="Lv H."/>
            <person name="Li J."/>
            <person name="Wang J."/>
            <person name="Deng Y."/>
            <person name="Ran L."/>
            <person name="Shi X."/>
            <person name="Wang X."/>
            <person name="Wu Q."/>
            <person name="Li C."/>
            <person name="Ren X."/>
            <person name="Wang J."/>
            <person name="Wang X."/>
            <person name="Li D."/>
            <person name="Liu D."/>
            <person name="Zhang X."/>
            <person name="Ji Z."/>
            <person name="Zhao W."/>
            <person name="Sun Y."/>
            <person name="Zhang Z."/>
            <person name="Bao J."/>
            <person name="Han Y."/>
            <person name="Dong L."/>
            <person name="Ji J."/>
            <person name="Chen P."/>
            <person name="Wu S."/>
            <person name="Liu J."/>
            <person name="Xiao Y."/>
            <person name="Bu D."/>
            <person name="Tan J."/>
            <person name="Yang L."/>
            <person name="Ye C."/>
            <person name="Zhang J."/>
            <person name="Xu J."/>
            <person name="Zhou Y."/>
            <person name="Yu Y."/>
            <person name="Zhang B."/>
            <person name="Zhuang S."/>
            <person name="Wei H."/>
            <person name="Liu B."/>
            <person name="Lei M."/>
            <person name="Yu H."/>
            <person name="Li Y."/>
            <person name="Xu H."/>
            <person name="Wei S."/>
            <person name="He X."/>
            <person name="Fang L."/>
            <person name="Zhang Z."/>
            <person name="Zhang Y."/>
            <person name="Huang X."/>
            <person name="Su Z."/>
            <person name="Tong W."/>
            <person name="Li J."/>
            <person name="Tong Z."/>
            <person name="Li S."/>
            <person name="Ye J."/>
            <person name="Wang L."/>
            <person name="Fang L."/>
            <person name="Lei T."/>
            <person name="Chen C."/>
            <person name="Chen H."/>
            <person name="Xu Z."/>
            <person name="Li H."/>
            <person name="Huang H."/>
            <person name="Zhang F."/>
            <person name="Xu H."/>
            <person name="Li N."/>
            <person name="Zhao C."/>
            <person name="Li S."/>
            <person name="Dong L."/>
            <person name="Huang Y."/>
            <person name="Li L."/>
            <person name="Xi Y."/>
            <person name="Qi Q."/>
            <person name="Li W."/>
            <person name="Zhang B."/>
            <person name="Hu W."/>
            <person name="Zhang Y."/>
            <person name="Tian X."/>
            <person name="Jiao Y."/>
            <person name="Liang X."/>
            <person name="Jin J."/>
            <person name="Gao L."/>
            <person name="Zheng W."/>
            <person name="Hao B."/>
            <person name="Liu S."/>
            <person name="Wang W."/>
            <person name="Yuan L."/>
            <person name="Cao M."/>
            <person name="McDermott J."/>
            <person name="Samudrala R."/>
            <person name="Wang J."/>
            <person name="Wong G.K."/>
            <person name="Yang H."/>
        </authorList>
    </citation>
    <scope>NUCLEOTIDE SEQUENCE [LARGE SCALE GENOMIC DNA]</scope>
    <source>
        <strain evidence="3">cv. 93-11</strain>
    </source>
</reference>
<keyword evidence="3" id="KW-1185">Reference proteome</keyword>
<name>B8AKF2_ORYSI</name>
<accession>B8AKF2</accession>
<feature type="region of interest" description="Disordered" evidence="1">
    <location>
        <begin position="32"/>
        <end position="74"/>
    </location>
</feature>
<organism evidence="2 3">
    <name type="scientific">Oryza sativa subsp. indica</name>
    <name type="common">Rice</name>
    <dbReference type="NCBI Taxonomy" id="39946"/>
    <lineage>
        <taxon>Eukaryota</taxon>
        <taxon>Viridiplantae</taxon>
        <taxon>Streptophyta</taxon>
        <taxon>Embryophyta</taxon>
        <taxon>Tracheophyta</taxon>
        <taxon>Spermatophyta</taxon>
        <taxon>Magnoliopsida</taxon>
        <taxon>Liliopsida</taxon>
        <taxon>Poales</taxon>
        <taxon>Poaceae</taxon>
        <taxon>BOP clade</taxon>
        <taxon>Oryzoideae</taxon>
        <taxon>Oryzeae</taxon>
        <taxon>Oryzinae</taxon>
        <taxon>Oryza</taxon>
        <taxon>Oryza sativa</taxon>
    </lineage>
</organism>
<dbReference type="EMBL" id="CM000128">
    <property type="protein sequence ID" value="EEC75537.1"/>
    <property type="molecule type" value="Genomic_DNA"/>
</dbReference>